<dbReference type="EMBL" id="CM004401">
    <property type="protein sequence ID" value="KAG8637649.1"/>
    <property type="molecule type" value="Genomic_DNA"/>
</dbReference>
<gene>
    <name evidence="1" type="ORF">MANES_15G147750v8</name>
</gene>
<proteinExistence type="predicted"/>
<accession>A0ACB7GCX6</accession>
<evidence type="ECO:0000313" key="1">
    <source>
        <dbReference type="EMBL" id="KAG8637649.1"/>
    </source>
</evidence>
<dbReference type="Proteomes" id="UP000091857">
    <property type="component" value="Chromosome 15"/>
</dbReference>
<sequence length="61" mass="7044">MLAGCLLQIIILIFSFLRTNWHKEAVKAEEHIRNWGGSEEAQQNSSENNVNGDEFVLERTR</sequence>
<evidence type="ECO:0000313" key="2">
    <source>
        <dbReference type="Proteomes" id="UP000091857"/>
    </source>
</evidence>
<reference evidence="2" key="1">
    <citation type="journal article" date="2016" name="Nat. Biotechnol.">
        <title>Sequencing wild and cultivated cassava and related species reveals extensive interspecific hybridization and genetic diversity.</title>
        <authorList>
            <person name="Bredeson J.V."/>
            <person name="Lyons J.B."/>
            <person name="Prochnik S.E."/>
            <person name="Wu G.A."/>
            <person name="Ha C.M."/>
            <person name="Edsinger-Gonzales E."/>
            <person name="Grimwood J."/>
            <person name="Schmutz J."/>
            <person name="Rabbi I.Y."/>
            <person name="Egesi C."/>
            <person name="Nauluvula P."/>
            <person name="Lebot V."/>
            <person name="Ndunguru J."/>
            <person name="Mkamilo G."/>
            <person name="Bart R.S."/>
            <person name="Setter T.L."/>
            <person name="Gleadow R.M."/>
            <person name="Kulakow P."/>
            <person name="Ferguson M.E."/>
            <person name="Rounsley S."/>
            <person name="Rokhsar D.S."/>
        </authorList>
    </citation>
    <scope>NUCLEOTIDE SEQUENCE [LARGE SCALE GENOMIC DNA]</scope>
    <source>
        <strain evidence="2">cv. AM560-2</strain>
    </source>
</reference>
<keyword evidence="2" id="KW-1185">Reference proteome</keyword>
<comment type="caution">
    <text evidence="1">The sequence shown here is derived from an EMBL/GenBank/DDBJ whole genome shotgun (WGS) entry which is preliminary data.</text>
</comment>
<name>A0ACB7GCX6_MANES</name>
<protein>
    <submittedName>
        <fullName evidence="1">Uncharacterized protein</fullName>
    </submittedName>
</protein>
<organism evidence="1 2">
    <name type="scientific">Manihot esculenta</name>
    <name type="common">Cassava</name>
    <name type="synonym">Jatropha manihot</name>
    <dbReference type="NCBI Taxonomy" id="3983"/>
    <lineage>
        <taxon>Eukaryota</taxon>
        <taxon>Viridiplantae</taxon>
        <taxon>Streptophyta</taxon>
        <taxon>Embryophyta</taxon>
        <taxon>Tracheophyta</taxon>
        <taxon>Spermatophyta</taxon>
        <taxon>Magnoliopsida</taxon>
        <taxon>eudicotyledons</taxon>
        <taxon>Gunneridae</taxon>
        <taxon>Pentapetalae</taxon>
        <taxon>rosids</taxon>
        <taxon>fabids</taxon>
        <taxon>Malpighiales</taxon>
        <taxon>Euphorbiaceae</taxon>
        <taxon>Crotonoideae</taxon>
        <taxon>Manihoteae</taxon>
        <taxon>Manihot</taxon>
    </lineage>
</organism>